<feature type="transmembrane region" description="Helical" evidence="7">
    <location>
        <begin position="43"/>
        <end position="64"/>
    </location>
</feature>
<dbReference type="InterPro" id="IPR051788">
    <property type="entry name" value="MFS_Transporter"/>
</dbReference>
<sequence>MTREARTPALYAALGCLGYLLAALGAIVPELRAERGLPRAEAALYPSGFAVGLVVVGLTGHRLARRLGRHALPAALGSLVGGAAVLALSGGRLGGAAGALALGLGGAGLVQVVPATLRAIRDDATVAIGKANAVSSGASVVAPPLIGAAVAHGLGWRAAFALPPLLVAAVLLVRRPAARALAEPPDGEPGGRAPRPFRSRWTDLVLAVGVEFCMMFWAADFLHSVKGLGTGAATTASAAFVLGMAAGRAMVGPAVRYAGTPRRLLACAASLALAGFAAFWAAPPAPAVAGLGAVGLGVALLYPVVLAEALAAWPERPARAAARCALASGTAVGVPPLALGALADLAGLRAAYLIAPFLLTLFLVRALRRSVPPR</sequence>
<dbReference type="SUPFAM" id="SSF103473">
    <property type="entry name" value="MFS general substrate transporter"/>
    <property type="match status" value="1"/>
</dbReference>
<feature type="transmembrane region" description="Helical" evidence="7">
    <location>
        <begin position="201"/>
        <end position="219"/>
    </location>
</feature>
<keyword evidence="9" id="KW-1185">Reference proteome</keyword>
<dbReference type="Pfam" id="PF07690">
    <property type="entry name" value="MFS_1"/>
    <property type="match status" value="1"/>
</dbReference>
<evidence type="ECO:0000256" key="5">
    <source>
        <dbReference type="ARBA" id="ARBA00022989"/>
    </source>
</evidence>
<dbReference type="Gene3D" id="1.20.1250.20">
    <property type="entry name" value="MFS general substrate transporter like domains"/>
    <property type="match status" value="2"/>
</dbReference>
<dbReference type="InterPro" id="IPR011701">
    <property type="entry name" value="MFS"/>
</dbReference>
<dbReference type="RefSeq" id="WP_160822142.1">
    <property type="nucleotide sequence ID" value="NZ_JBHSXE010000001.1"/>
</dbReference>
<keyword evidence="4 7" id="KW-0812">Transmembrane</keyword>
<evidence type="ECO:0000256" key="4">
    <source>
        <dbReference type="ARBA" id="ARBA00022692"/>
    </source>
</evidence>
<feature type="transmembrane region" description="Helical" evidence="7">
    <location>
        <begin position="349"/>
        <end position="367"/>
    </location>
</feature>
<evidence type="ECO:0000256" key="7">
    <source>
        <dbReference type="SAM" id="Phobius"/>
    </source>
</evidence>
<dbReference type="Proteomes" id="UP001596380">
    <property type="component" value="Unassembled WGS sequence"/>
</dbReference>
<dbReference type="PANTHER" id="PTHR23514:SF3">
    <property type="entry name" value="BYPASS OF STOP CODON PROTEIN 6"/>
    <property type="match status" value="1"/>
</dbReference>
<evidence type="ECO:0000313" key="8">
    <source>
        <dbReference type="EMBL" id="MFC6885549.1"/>
    </source>
</evidence>
<feature type="transmembrane region" description="Helical" evidence="7">
    <location>
        <begin position="325"/>
        <end position="343"/>
    </location>
</feature>
<keyword evidence="5 7" id="KW-1133">Transmembrane helix</keyword>
<feature type="transmembrane region" description="Helical" evidence="7">
    <location>
        <begin position="288"/>
        <end position="313"/>
    </location>
</feature>
<evidence type="ECO:0000256" key="6">
    <source>
        <dbReference type="ARBA" id="ARBA00023136"/>
    </source>
</evidence>
<feature type="transmembrane region" description="Helical" evidence="7">
    <location>
        <begin position="156"/>
        <end position="173"/>
    </location>
</feature>
<proteinExistence type="inferred from homology"/>
<evidence type="ECO:0000313" key="9">
    <source>
        <dbReference type="Proteomes" id="UP001596380"/>
    </source>
</evidence>
<feature type="transmembrane region" description="Helical" evidence="7">
    <location>
        <begin position="96"/>
        <end position="120"/>
    </location>
</feature>
<feature type="transmembrane region" description="Helical" evidence="7">
    <location>
        <begin position="71"/>
        <end position="90"/>
    </location>
</feature>
<comment type="caution">
    <text evidence="8">The sequence shown here is derived from an EMBL/GenBank/DDBJ whole genome shotgun (WGS) entry which is preliminary data.</text>
</comment>
<name>A0ABW2CY63_9ACTN</name>
<comment type="subcellular location">
    <subcellularLocation>
        <location evidence="1">Endomembrane system</location>
        <topology evidence="1">Multi-pass membrane protein</topology>
    </subcellularLocation>
</comment>
<dbReference type="PANTHER" id="PTHR23514">
    <property type="entry name" value="BYPASS OF STOP CODON PROTEIN 6"/>
    <property type="match status" value="1"/>
</dbReference>
<gene>
    <name evidence="8" type="ORF">ACFQKB_37725</name>
</gene>
<organism evidence="8 9">
    <name type="scientific">Actinomadura yumaensis</name>
    <dbReference type="NCBI Taxonomy" id="111807"/>
    <lineage>
        <taxon>Bacteria</taxon>
        <taxon>Bacillati</taxon>
        <taxon>Actinomycetota</taxon>
        <taxon>Actinomycetes</taxon>
        <taxon>Streptosporangiales</taxon>
        <taxon>Thermomonosporaceae</taxon>
        <taxon>Actinomadura</taxon>
    </lineage>
</organism>
<dbReference type="InterPro" id="IPR036259">
    <property type="entry name" value="MFS_trans_sf"/>
</dbReference>
<feature type="transmembrane region" description="Helical" evidence="7">
    <location>
        <begin position="132"/>
        <end position="150"/>
    </location>
</feature>
<reference evidence="9" key="1">
    <citation type="journal article" date="2019" name="Int. J. Syst. Evol. Microbiol.">
        <title>The Global Catalogue of Microorganisms (GCM) 10K type strain sequencing project: providing services to taxonomists for standard genome sequencing and annotation.</title>
        <authorList>
            <consortium name="The Broad Institute Genomics Platform"/>
            <consortium name="The Broad Institute Genome Sequencing Center for Infectious Disease"/>
            <person name="Wu L."/>
            <person name="Ma J."/>
        </authorList>
    </citation>
    <scope>NUCLEOTIDE SEQUENCE [LARGE SCALE GENOMIC DNA]</scope>
    <source>
        <strain evidence="9">JCM 3369</strain>
    </source>
</reference>
<protein>
    <submittedName>
        <fullName evidence="8">MFS transporter</fullName>
    </submittedName>
</protein>
<feature type="transmembrane region" description="Helical" evidence="7">
    <location>
        <begin position="9"/>
        <end position="28"/>
    </location>
</feature>
<feature type="transmembrane region" description="Helical" evidence="7">
    <location>
        <begin position="263"/>
        <end position="282"/>
    </location>
</feature>
<keyword evidence="6 7" id="KW-0472">Membrane</keyword>
<dbReference type="EMBL" id="JBHSXS010000039">
    <property type="protein sequence ID" value="MFC6885549.1"/>
    <property type="molecule type" value="Genomic_DNA"/>
</dbReference>
<keyword evidence="3" id="KW-0813">Transport</keyword>
<evidence type="ECO:0000256" key="3">
    <source>
        <dbReference type="ARBA" id="ARBA00022448"/>
    </source>
</evidence>
<evidence type="ECO:0000256" key="2">
    <source>
        <dbReference type="ARBA" id="ARBA00008335"/>
    </source>
</evidence>
<feature type="transmembrane region" description="Helical" evidence="7">
    <location>
        <begin position="231"/>
        <end position="251"/>
    </location>
</feature>
<evidence type="ECO:0000256" key="1">
    <source>
        <dbReference type="ARBA" id="ARBA00004127"/>
    </source>
</evidence>
<accession>A0ABW2CY63</accession>
<comment type="similarity">
    <text evidence="2">Belongs to the major facilitator superfamily.</text>
</comment>